<dbReference type="InterPro" id="IPR000980">
    <property type="entry name" value="SH2"/>
</dbReference>
<name>A0A3P9J0V8_ORYLA</name>
<evidence type="ECO:0000256" key="1">
    <source>
        <dbReference type="ARBA" id="ARBA00022443"/>
    </source>
</evidence>
<evidence type="ECO:0000313" key="13">
    <source>
        <dbReference type="Proteomes" id="UP000265200"/>
    </source>
</evidence>
<reference key="1">
    <citation type="journal article" date="2007" name="Nature">
        <title>The medaka draft genome and insights into vertebrate genome evolution.</title>
        <authorList>
            <person name="Kasahara M."/>
            <person name="Naruse K."/>
            <person name="Sasaki S."/>
            <person name="Nakatani Y."/>
            <person name="Qu W."/>
            <person name="Ahsan B."/>
            <person name="Yamada T."/>
            <person name="Nagayasu Y."/>
            <person name="Doi K."/>
            <person name="Kasai Y."/>
            <person name="Jindo T."/>
            <person name="Kobayashi D."/>
            <person name="Shimada A."/>
            <person name="Toyoda A."/>
            <person name="Kuroki Y."/>
            <person name="Fujiyama A."/>
            <person name="Sasaki T."/>
            <person name="Shimizu A."/>
            <person name="Asakawa S."/>
            <person name="Shimizu N."/>
            <person name="Hashimoto S."/>
            <person name="Yang J."/>
            <person name="Lee Y."/>
            <person name="Matsushima K."/>
            <person name="Sugano S."/>
            <person name="Sakaizumi M."/>
            <person name="Narita T."/>
            <person name="Ohishi K."/>
            <person name="Haga S."/>
            <person name="Ohta F."/>
            <person name="Nomoto H."/>
            <person name="Nogata K."/>
            <person name="Morishita T."/>
            <person name="Endo T."/>
            <person name="Shin-I T."/>
            <person name="Takeda H."/>
            <person name="Morishita S."/>
            <person name="Kohara Y."/>
        </authorList>
    </citation>
    <scope>NUCLEOTIDE SEQUENCE [LARGE SCALE GENOMIC DNA]</scope>
    <source>
        <strain>Hd-rR</strain>
    </source>
</reference>
<feature type="domain" description="SH3" evidence="11">
    <location>
        <begin position="207"/>
        <end position="264"/>
    </location>
</feature>
<evidence type="ECO:0000256" key="4">
    <source>
        <dbReference type="ARBA" id="ARBA00023288"/>
    </source>
</evidence>
<feature type="domain" description="SH3" evidence="11">
    <location>
        <begin position="1"/>
        <end position="56"/>
    </location>
</feature>
<evidence type="ECO:0000256" key="9">
    <source>
        <dbReference type="SAM" id="MobiDB-lite"/>
    </source>
</evidence>
<evidence type="ECO:0000256" key="6">
    <source>
        <dbReference type="ARBA" id="ARBA00040640"/>
    </source>
</evidence>
<dbReference type="SUPFAM" id="SSF50044">
    <property type="entry name" value="SH3-domain"/>
    <property type="match status" value="2"/>
</dbReference>
<dbReference type="PRINTS" id="PR00452">
    <property type="entry name" value="SH3DOMAIN"/>
</dbReference>
<dbReference type="SMART" id="SM00326">
    <property type="entry name" value="SH3"/>
    <property type="match status" value="2"/>
</dbReference>
<evidence type="ECO:0000256" key="8">
    <source>
        <dbReference type="PROSITE-ProRule" id="PRU00192"/>
    </source>
</evidence>
<evidence type="ECO:0000256" key="7">
    <source>
        <dbReference type="PROSITE-ProRule" id="PRU00191"/>
    </source>
</evidence>
<dbReference type="SUPFAM" id="SSF55550">
    <property type="entry name" value="SH2 domain"/>
    <property type="match status" value="1"/>
</dbReference>
<keyword evidence="2 7" id="KW-0727">SH2 domain</keyword>
<proteinExistence type="predicted"/>
<accession>A0A3P9J0V8</accession>
<dbReference type="PROSITE" id="PS50001">
    <property type="entry name" value="SH2"/>
    <property type="match status" value="1"/>
</dbReference>
<evidence type="ECO:0000313" key="12">
    <source>
        <dbReference type="Ensembl" id="ENSORLP00015025753.1"/>
    </source>
</evidence>
<evidence type="ECO:0000256" key="2">
    <source>
        <dbReference type="ARBA" id="ARBA00022999"/>
    </source>
</evidence>
<keyword evidence="4" id="KW-0449">Lipoprotein</keyword>
<protein>
    <recommendedName>
        <fullName evidence="6">Osteoclast-stimulating factor 1</fullName>
    </recommendedName>
</protein>
<dbReference type="Gene3D" id="3.30.505.10">
    <property type="entry name" value="SH2 domain"/>
    <property type="match status" value="1"/>
</dbReference>
<dbReference type="InterPro" id="IPR036860">
    <property type="entry name" value="SH2_dom_sf"/>
</dbReference>
<dbReference type="PANTHER" id="PTHR46037">
    <property type="entry name" value="PROTEIN ENHANCER OF SEVENLESS 2B"/>
    <property type="match status" value="1"/>
</dbReference>
<dbReference type="Pfam" id="PF00018">
    <property type="entry name" value="SH3_1"/>
    <property type="match status" value="2"/>
</dbReference>
<reference evidence="12" key="3">
    <citation type="submission" date="2025-08" db="UniProtKB">
        <authorList>
            <consortium name="Ensembl"/>
        </authorList>
    </citation>
    <scope>IDENTIFICATION</scope>
    <source>
        <strain evidence="12">HSOK</strain>
    </source>
</reference>
<dbReference type="InterPro" id="IPR043539">
    <property type="entry name" value="Grb2-like"/>
</dbReference>
<dbReference type="FunFam" id="2.30.30.40:FF:000072">
    <property type="entry name" value="Unconventional Myosin IB"/>
    <property type="match status" value="1"/>
</dbReference>
<keyword evidence="3" id="KW-0040">ANK repeat</keyword>
<keyword evidence="1 8" id="KW-0728">SH3 domain</keyword>
<reference evidence="12" key="4">
    <citation type="submission" date="2025-09" db="UniProtKB">
        <authorList>
            <consortium name="Ensembl"/>
        </authorList>
    </citation>
    <scope>IDENTIFICATION</scope>
    <source>
        <strain evidence="12">HSOK</strain>
    </source>
</reference>
<reference evidence="12 13" key="2">
    <citation type="submission" date="2017-04" db="EMBL/GenBank/DDBJ databases">
        <title>CpG methylation of centromeres and impact of large insertions on vertebrate speciation.</title>
        <authorList>
            <person name="Ichikawa K."/>
            <person name="Yoshimura J."/>
            <person name="Morishita S."/>
        </authorList>
    </citation>
    <scope>NUCLEOTIDE SEQUENCE</scope>
    <source>
        <strain evidence="12 13">HSOK</strain>
    </source>
</reference>
<dbReference type="Gene3D" id="2.30.30.40">
    <property type="entry name" value="SH3 Domains"/>
    <property type="match status" value="2"/>
</dbReference>
<dbReference type="Proteomes" id="UP000265200">
    <property type="component" value="Chromosome 8"/>
</dbReference>
<dbReference type="PRINTS" id="PR00401">
    <property type="entry name" value="SH2DOMAIN"/>
</dbReference>
<dbReference type="AlphaFoldDB" id="A0A3P9J0V8"/>
<evidence type="ECO:0000259" key="10">
    <source>
        <dbReference type="PROSITE" id="PS50001"/>
    </source>
</evidence>
<dbReference type="SMART" id="SM00252">
    <property type="entry name" value="SH2"/>
    <property type="match status" value="1"/>
</dbReference>
<evidence type="ECO:0000259" key="11">
    <source>
        <dbReference type="PROSITE" id="PS50002"/>
    </source>
</evidence>
<sequence>MEARGKYEFSATADDELSFRKGDVLKIINFEEEWCKAELNGQEGYVPKNYLEIQLPAWFQENTSRSGAEEILRHRDVGDFVIRGCQTSPGDFSISVKHESDVQHFKVMRDNKGQYFLWSEKFMSLNKLVEFYKTTSISKTRKICLKDGSSNSRSPASAQVHATLPAPSQPETPKLSFQMKRSGLEERAHTIGHTGRNSPASMTYPPQRAPMVRALYDFTAEEADELGFCVGDVIEVMDRSDPSWWRGRLQGRTGLFPANYTVVL</sequence>
<dbReference type="InterPro" id="IPR036028">
    <property type="entry name" value="SH3-like_dom_sf"/>
</dbReference>
<feature type="region of interest" description="Disordered" evidence="9">
    <location>
        <begin position="147"/>
        <end position="174"/>
    </location>
</feature>
<dbReference type="PRINTS" id="PR00499">
    <property type="entry name" value="P67PHOX"/>
</dbReference>
<dbReference type="Ensembl" id="ENSORLT00015004608.1">
    <property type="protein sequence ID" value="ENSORLP00015025753.1"/>
    <property type="gene ID" value="ENSORLG00015007071.1"/>
</dbReference>
<feature type="compositionally biased region" description="Polar residues" evidence="9">
    <location>
        <begin position="148"/>
        <end position="157"/>
    </location>
</feature>
<dbReference type="InterPro" id="IPR001452">
    <property type="entry name" value="SH3_domain"/>
</dbReference>
<evidence type="ECO:0000256" key="3">
    <source>
        <dbReference type="ARBA" id="ARBA00023043"/>
    </source>
</evidence>
<feature type="domain" description="SH2" evidence="10">
    <location>
        <begin position="58"/>
        <end position="156"/>
    </location>
</feature>
<comment type="function">
    <text evidence="5">Induces bone resorption, acting probably through a signaling cascade which results in the secretion of factor(s) enhancing osteoclast formation and activity.</text>
</comment>
<evidence type="ECO:0000256" key="5">
    <source>
        <dbReference type="ARBA" id="ARBA00037432"/>
    </source>
</evidence>
<dbReference type="Pfam" id="PF00017">
    <property type="entry name" value="SH2"/>
    <property type="match status" value="1"/>
</dbReference>
<organism evidence="12 13">
    <name type="scientific">Oryzias latipes</name>
    <name type="common">Japanese rice fish</name>
    <name type="synonym">Japanese killifish</name>
    <dbReference type="NCBI Taxonomy" id="8090"/>
    <lineage>
        <taxon>Eukaryota</taxon>
        <taxon>Metazoa</taxon>
        <taxon>Chordata</taxon>
        <taxon>Craniata</taxon>
        <taxon>Vertebrata</taxon>
        <taxon>Euteleostomi</taxon>
        <taxon>Actinopterygii</taxon>
        <taxon>Neopterygii</taxon>
        <taxon>Teleostei</taxon>
        <taxon>Neoteleostei</taxon>
        <taxon>Acanthomorphata</taxon>
        <taxon>Ovalentaria</taxon>
        <taxon>Atherinomorphae</taxon>
        <taxon>Beloniformes</taxon>
        <taxon>Adrianichthyidae</taxon>
        <taxon>Oryziinae</taxon>
        <taxon>Oryzias</taxon>
    </lineage>
</organism>
<dbReference type="CDD" id="cd09941">
    <property type="entry name" value="SH2_Grb2_like"/>
    <property type="match status" value="1"/>
</dbReference>
<dbReference type="PROSITE" id="PS50002">
    <property type="entry name" value="SH3"/>
    <property type="match status" value="2"/>
</dbReference>